<reference evidence="2" key="1">
    <citation type="submission" date="2019-04" db="EMBL/GenBank/DDBJ databases">
        <title>Genome assembly of Zosterops borbonicus 15179.</title>
        <authorList>
            <person name="Leroy T."/>
            <person name="Anselmetti Y."/>
            <person name="Tilak M.-K."/>
            <person name="Nabholz B."/>
        </authorList>
    </citation>
    <scope>NUCLEOTIDE SEQUENCE</scope>
    <source>
        <strain evidence="2">HGM_15179</strain>
        <tissue evidence="2">Muscle</tissue>
    </source>
</reference>
<dbReference type="EMBL" id="SWJQ01002229">
    <property type="protein sequence ID" value="TRZ06731.1"/>
    <property type="molecule type" value="Genomic_DNA"/>
</dbReference>
<name>A0A8K1D8W2_9PASS</name>
<feature type="compositionally biased region" description="Polar residues" evidence="1">
    <location>
        <begin position="34"/>
        <end position="45"/>
    </location>
</feature>
<evidence type="ECO:0000313" key="2">
    <source>
        <dbReference type="EMBL" id="TRZ06731.1"/>
    </source>
</evidence>
<comment type="caution">
    <text evidence="2">The sequence shown here is derived from an EMBL/GenBank/DDBJ whole genome shotgun (WGS) entry which is preliminary data.</text>
</comment>
<gene>
    <name evidence="2" type="ORF">HGM15179_020376</name>
</gene>
<protein>
    <submittedName>
        <fullName evidence="2">Uncharacterized protein</fullName>
    </submittedName>
</protein>
<dbReference type="Proteomes" id="UP000796761">
    <property type="component" value="Unassembled WGS sequence"/>
</dbReference>
<evidence type="ECO:0000313" key="3">
    <source>
        <dbReference type="Proteomes" id="UP000796761"/>
    </source>
</evidence>
<dbReference type="AlphaFoldDB" id="A0A8K1D8W2"/>
<accession>A0A8K1D8W2</accession>
<organism evidence="2 3">
    <name type="scientific">Zosterops borbonicus</name>
    <dbReference type="NCBI Taxonomy" id="364589"/>
    <lineage>
        <taxon>Eukaryota</taxon>
        <taxon>Metazoa</taxon>
        <taxon>Chordata</taxon>
        <taxon>Craniata</taxon>
        <taxon>Vertebrata</taxon>
        <taxon>Euteleostomi</taxon>
        <taxon>Archelosauria</taxon>
        <taxon>Archosauria</taxon>
        <taxon>Dinosauria</taxon>
        <taxon>Saurischia</taxon>
        <taxon>Theropoda</taxon>
        <taxon>Coelurosauria</taxon>
        <taxon>Aves</taxon>
        <taxon>Neognathae</taxon>
        <taxon>Neoaves</taxon>
        <taxon>Telluraves</taxon>
        <taxon>Australaves</taxon>
        <taxon>Passeriformes</taxon>
        <taxon>Sylvioidea</taxon>
        <taxon>Zosteropidae</taxon>
        <taxon>Zosterops</taxon>
    </lineage>
</organism>
<evidence type="ECO:0000256" key="1">
    <source>
        <dbReference type="SAM" id="MobiDB-lite"/>
    </source>
</evidence>
<feature type="region of interest" description="Disordered" evidence="1">
    <location>
        <begin position="33"/>
        <end position="68"/>
    </location>
</feature>
<keyword evidence="3" id="KW-1185">Reference proteome</keyword>
<proteinExistence type="predicted"/>
<sequence>MGKELELQEQLRELRKGPSLEKRRLRGDLLALHNSLTGEDSQGGSDSAPREQGQDEKKQPQVAPEEVQVGHQEEFLPWKNGWALEGSPREVVESPPWKCSKIKQIWPLVMGFSGGI</sequence>
<feature type="compositionally biased region" description="Basic and acidic residues" evidence="1">
    <location>
        <begin position="48"/>
        <end position="59"/>
    </location>
</feature>